<proteinExistence type="predicted"/>
<keyword evidence="2 5" id="KW-0808">Transferase</keyword>
<dbReference type="PANTHER" id="PTHR12526:SF510">
    <property type="entry name" value="D-INOSITOL 3-PHOSPHATE GLYCOSYLTRANSFERASE"/>
    <property type="match status" value="1"/>
</dbReference>
<evidence type="ECO:0000256" key="2">
    <source>
        <dbReference type="ARBA" id="ARBA00022679"/>
    </source>
</evidence>
<dbReference type="Proteomes" id="UP001600165">
    <property type="component" value="Unassembled WGS sequence"/>
</dbReference>
<evidence type="ECO:0000259" key="4">
    <source>
        <dbReference type="Pfam" id="PF00534"/>
    </source>
</evidence>
<dbReference type="GO" id="GO:0016757">
    <property type="term" value="F:glycosyltransferase activity"/>
    <property type="evidence" value="ECO:0007669"/>
    <property type="project" value="UniProtKB-KW"/>
</dbReference>
<protein>
    <submittedName>
        <fullName evidence="5">Glycosyltransferase family 4 protein</fullName>
        <ecNumber evidence="5">2.4.-.-</ecNumber>
    </submittedName>
</protein>
<dbReference type="SUPFAM" id="SSF53756">
    <property type="entry name" value="UDP-Glycosyltransferase/glycogen phosphorylase"/>
    <property type="match status" value="1"/>
</dbReference>
<dbReference type="RefSeq" id="WP_377961989.1">
    <property type="nucleotide sequence ID" value="NZ_JBHZOL010000023.1"/>
</dbReference>
<dbReference type="PANTHER" id="PTHR12526">
    <property type="entry name" value="GLYCOSYLTRANSFERASE"/>
    <property type="match status" value="1"/>
</dbReference>
<reference evidence="5 6" key="1">
    <citation type="submission" date="2024-10" db="EMBL/GenBank/DDBJ databases">
        <authorList>
            <person name="Ratan Roy A."/>
            <person name="Morales Sandoval P.H."/>
            <person name="De Los Santos Villalobos S."/>
            <person name="Chakraborty S."/>
            <person name="Mukherjee J."/>
        </authorList>
    </citation>
    <scope>NUCLEOTIDE SEQUENCE [LARGE SCALE GENOMIC DNA]</scope>
    <source>
        <strain evidence="5 6">S1</strain>
    </source>
</reference>
<organism evidence="5 6">
    <name type="scientific">Almyronema epifaneia S1</name>
    <dbReference type="NCBI Taxonomy" id="2991925"/>
    <lineage>
        <taxon>Bacteria</taxon>
        <taxon>Bacillati</taxon>
        <taxon>Cyanobacteriota</taxon>
        <taxon>Cyanophyceae</taxon>
        <taxon>Nodosilineales</taxon>
        <taxon>Nodosilineaceae</taxon>
        <taxon>Almyronema</taxon>
        <taxon>Almyronema epifaneia</taxon>
    </lineage>
</organism>
<dbReference type="CDD" id="cd03801">
    <property type="entry name" value="GT4_PimA-like"/>
    <property type="match status" value="1"/>
</dbReference>
<evidence type="ECO:0000313" key="5">
    <source>
        <dbReference type="EMBL" id="MFE4105436.1"/>
    </source>
</evidence>
<dbReference type="EMBL" id="JBHZOL010000023">
    <property type="protein sequence ID" value="MFE4105436.1"/>
    <property type="molecule type" value="Genomic_DNA"/>
</dbReference>
<dbReference type="Pfam" id="PF00534">
    <property type="entry name" value="Glycos_transf_1"/>
    <property type="match status" value="1"/>
</dbReference>
<sequence length="466" mass="51081">MTGFKILVSAYACRPQEGSEPGIGWHLVQELAKVHQVWVLTRANNQPAIAAELAANPISNLQVIYCDLPLWLQKLNHGQKLVHLHYYLWQIAAYRLGRRLQAKNNFDLVHHVTYVRYWSPSFLSLLPLPFVWGPVGGGEATPRGFWSALGKRGLAYELLREAIHRLSELDPFLRLTARRSAIAYATTADTARCLRRLGAQRVEVFSQLGLSTAELSALADLPLPPQPRFLSMGRLLHWKGFHLGLQAFAQADLPPDVTYWIVGDGPERDRLKQLAAALGISDRVKFWGKLSRSETLQKLADCSVLVHPSLHDSGALVCAEAMAAGRPVICLDQGGPALQVTAATGFKVAAQQPAQVIQDLAAAMDCLAQDKTLWQQMSQASRQRIQSVFSWASKGQQFTQLYQQLVKDSQPLASVALEPDAGNALTQETPPLATANPTDLPPTAAAELPTARPSLSPNSNHDEVSA</sequence>
<evidence type="ECO:0000256" key="1">
    <source>
        <dbReference type="ARBA" id="ARBA00022676"/>
    </source>
</evidence>
<name>A0ABW6IBB3_9CYAN</name>
<keyword evidence="6" id="KW-1185">Reference proteome</keyword>
<evidence type="ECO:0000313" key="6">
    <source>
        <dbReference type="Proteomes" id="UP001600165"/>
    </source>
</evidence>
<comment type="caution">
    <text evidence="5">The sequence shown here is derived from an EMBL/GenBank/DDBJ whole genome shotgun (WGS) entry which is preliminary data.</text>
</comment>
<evidence type="ECO:0000256" key="3">
    <source>
        <dbReference type="SAM" id="MobiDB-lite"/>
    </source>
</evidence>
<gene>
    <name evidence="5" type="ORF">ACFVKH_04035</name>
</gene>
<keyword evidence="1 5" id="KW-0328">Glycosyltransferase</keyword>
<feature type="compositionally biased region" description="Low complexity" evidence="3">
    <location>
        <begin position="437"/>
        <end position="451"/>
    </location>
</feature>
<dbReference type="Gene3D" id="3.40.50.2000">
    <property type="entry name" value="Glycogen Phosphorylase B"/>
    <property type="match status" value="2"/>
</dbReference>
<feature type="domain" description="Glycosyl transferase family 1" evidence="4">
    <location>
        <begin position="226"/>
        <end position="383"/>
    </location>
</feature>
<feature type="region of interest" description="Disordered" evidence="3">
    <location>
        <begin position="423"/>
        <end position="466"/>
    </location>
</feature>
<dbReference type="EC" id="2.4.-.-" evidence="5"/>
<accession>A0ABW6IBB3</accession>
<dbReference type="InterPro" id="IPR001296">
    <property type="entry name" value="Glyco_trans_1"/>
</dbReference>